<feature type="transmembrane region" description="Helical" evidence="6">
    <location>
        <begin position="291"/>
        <end position="311"/>
    </location>
</feature>
<sequence length="512" mass="56052">MQEEIFPKNSERKGASFTRKQNFIEVKLYDNILRMPHAGKFVKDIGLVGIAHMLTNVRGFILLPILAKTLGAAEYGIWSQLSITVNFLIPLTSLGLPNALIRFLPATKEARDAREQIWSSVLFTLGISALAGLCIVLLGGPLQRVVQIPLPFMVFLAFLVITQSLNNVFSGTIQAFQEAKKLSAFIILSPLADIVFVSIAVATNQGLLGAVYAMFLAKLLILALFLLIIASKVGVALPNFSRMKEYLSFSLPTVAGNLSYRVVQVGDQYVIGVVLGILFVGYYAPAYSLGILLNMFTLPIGMVLPALLAKLFSENNTREIQKYLSNTLTYVFLLLIPATCGISILSKQLLEMFSTAEIALHSYLVVPFVAASFLLFAAQGIFVQVLYLFKKTRAVGVMWFFAALLNLGLNLVFVPLWGLLGAAFTTLLAYLFVFAATWFISSQYLPFPIEWKTLFKSAAAAIAMSAAILLFGPEGLLQTSIAIIGGAILYGFLLFAFKGIGKKELEFLAKLF</sequence>
<proteinExistence type="predicted"/>
<keyword evidence="2" id="KW-1003">Cell membrane</keyword>
<feature type="transmembrane region" description="Helical" evidence="6">
    <location>
        <begin position="269"/>
        <end position="285"/>
    </location>
</feature>
<dbReference type="EMBL" id="MHTY01000024">
    <property type="protein sequence ID" value="OHA68512.1"/>
    <property type="molecule type" value="Genomic_DNA"/>
</dbReference>
<keyword evidence="4 6" id="KW-1133">Transmembrane helix</keyword>
<reference evidence="7 8" key="1">
    <citation type="journal article" date="2016" name="Nat. Commun.">
        <title>Thousands of microbial genomes shed light on interconnected biogeochemical processes in an aquifer system.</title>
        <authorList>
            <person name="Anantharaman K."/>
            <person name="Brown C.T."/>
            <person name="Hug L.A."/>
            <person name="Sharon I."/>
            <person name="Castelle C.J."/>
            <person name="Probst A.J."/>
            <person name="Thomas B.C."/>
            <person name="Singh A."/>
            <person name="Wilkins M.J."/>
            <person name="Karaoz U."/>
            <person name="Brodie E.L."/>
            <person name="Williams K.H."/>
            <person name="Hubbard S.S."/>
            <person name="Banfield J.F."/>
        </authorList>
    </citation>
    <scope>NUCLEOTIDE SEQUENCE [LARGE SCALE GENOMIC DNA]</scope>
</reference>
<feature type="transmembrane region" description="Helical" evidence="6">
    <location>
        <begin position="150"/>
        <end position="170"/>
    </location>
</feature>
<feature type="transmembrane region" description="Helical" evidence="6">
    <location>
        <begin position="396"/>
        <end position="413"/>
    </location>
</feature>
<dbReference type="InterPro" id="IPR002797">
    <property type="entry name" value="Polysacc_synth"/>
</dbReference>
<evidence type="ECO:0000313" key="8">
    <source>
        <dbReference type="Proteomes" id="UP000178529"/>
    </source>
</evidence>
<dbReference type="GO" id="GO:0005886">
    <property type="term" value="C:plasma membrane"/>
    <property type="evidence" value="ECO:0007669"/>
    <property type="project" value="UniProtKB-SubCell"/>
</dbReference>
<comment type="subcellular location">
    <subcellularLocation>
        <location evidence="1">Cell membrane</location>
        <topology evidence="1">Multi-pass membrane protein</topology>
    </subcellularLocation>
</comment>
<evidence type="ECO:0000256" key="3">
    <source>
        <dbReference type="ARBA" id="ARBA00022692"/>
    </source>
</evidence>
<dbReference type="PANTHER" id="PTHR30250:SF11">
    <property type="entry name" value="O-ANTIGEN TRANSPORTER-RELATED"/>
    <property type="match status" value="1"/>
</dbReference>
<feature type="transmembrane region" description="Helical" evidence="6">
    <location>
        <begin position="323"/>
        <end position="345"/>
    </location>
</feature>
<evidence type="ECO:0000256" key="4">
    <source>
        <dbReference type="ARBA" id="ARBA00022989"/>
    </source>
</evidence>
<feature type="transmembrane region" description="Helical" evidence="6">
    <location>
        <begin position="477"/>
        <end position="497"/>
    </location>
</feature>
<dbReference type="PANTHER" id="PTHR30250">
    <property type="entry name" value="PST FAMILY PREDICTED COLANIC ACID TRANSPORTER"/>
    <property type="match status" value="1"/>
</dbReference>
<comment type="caution">
    <text evidence="7">The sequence shown here is derived from an EMBL/GenBank/DDBJ whole genome shotgun (WGS) entry which is preliminary data.</text>
</comment>
<protein>
    <submittedName>
        <fullName evidence="7">Uncharacterized protein</fullName>
    </submittedName>
</protein>
<evidence type="ECO:0000256" key="2">
    <source>
        <dbReference type="ARBA" id="ARBA00022475"/>
    </source>
</evidence>
<evidence type="ECO:0000256" key="5">
    <source>
        <dbReference type="ARBA" id="ARBA00023136"/>
    </source>
</evidence>
<organism evidence="7 8">
    <name type="scientific">Candidatus Wildermuthbacteria bacterium RIFCSPHIGHO2_02_FULL_48_16</name>
    <dbReference type="NCBI Taxonomy" id="1802453"/>
    <lineage>
        <taxon>Bacteria</taxon>
        <taxon>Candidatus Wildermuthiibacteriota</taxon>
    </lineage>
</organism>
<evidence type="ECO:0000256" key="1">
    <source>
        <dbReference type="ARBA" id="ARBA00004651"/>
    </source>
</evidence>
<feature type="transmembrane region" description="Helical" evidence="6">
    <location>
        <begin position="45"/>
        <end position="67"/>
    </location>
</feature>
<feature type="transmembrane region" description="Helical" evidence="6">
    <location>
        <begin position="117"/>
        <end position="138"/>
    </location>
</feature>
<feature type="transmembrane region" description="Helical" evidence="6">
    <location>
        <begin position="182"/>
        <end position="203"/>
    </location>
</feature>
<dbReference type="Pfam" id="PF01943">
    <property type="entry name" value="Polysacc_synt"/>
    <property type="match status" value="1"/>
</dbReference>
<feature type="transmembrane region" description="Helical" evidence="6">
    <location>
        <begin position="87"/>
        <end position="105"/>
    </location>
</feature>
<dbReference type="AlphaFoldDB" id="A0A1G2R8B7"/>
<feature type="transmembrane region" description="Helical" evidence="6">
    <location>
        <begin position="365"/>
        <end position="389"/>
    </location>
</feature>
<feature type="transmembrane region" description="Helical" evidence="6">
    <location>
        <begin position="209"/>
        <end position="235"/>
    </location>
</feature>
<evidence type="ECO:0000313" key="7">
    <source>
        <dbReference type="EMBL" id="OHA68512.1"/>
    </source>
</evidence>
<feature type="transmembrane region" description="Helical" evidence="6">
    <location>
        <begin position="419"/>
        <end position="441"/>
    </location>
</feature>
<evidence type="ECO:0000256" key="6">
    <source>
        <dbReference type="SAM" id="Phobius"/>
    </source>
</evidence>
<keyword evidence="3 6" id="KW-0812">Transmembrane</keyword>
<accession>A0A1G2R8B7</accession>
<name>A0A1G2R8B7_9BACT</name>
<gene>
    <name evidence="7" type="ORF">A3J68_00380</name>
</gene>
<keyword evidence="5 6" id="KW-0472">Membrane</keyword>
<dbReference type="Proteomes" id="UP000178529">
    <property type="component" value="Unassembled WGS sequence"/>
</dbReference>
<dbReference type="InterPro" id="IPR050833">
    <property type="entry name" value="Poly_Biosynth_Transport"/>
</dbReference>
<feature type="transmembrane region" description="Helical" evidence="6">
    <location>
        <begin position="453"/>
        <end position="471"/>
    </location>
</feature>